<dbReference type="eggNOG" id="ENOG5032BFI">
    <property type="taxonomic scope" value="Bacteria"/>
</dbReference>
<dbReference type="RefSeq" id="WP_034631597.1">
    <property type="nucleotide sequence ID" value="NZ_JRJU01000026.1"/>
</dbReference>
<accession>A0A0B0ICF6</accession>
<dbReference type="Proteomes" id="UP000030832">
    <property type="component" value="Unassembled WGS sequence"/>
</dbReference>
<organism evidence="1 2">
    <name type="scientific">Halalkalibacter okhensis</name>
    <dbReference type="NCBI Taxonomy" id="333138"/>
    <lineage>
        <taxon>Bacteria</taxon>
        <taxon>Bacillati</taxon>
        <taxon>Bacillota</taxon>
        <taxon>Bacilli</taxon>
        <taxon>Bacillales</taxon>
        <taxon>Bacillaceae</taxon>
        <taxon>Halalkalibacter</taxon>
    </lineage>
</organism>
<comment type="caution">
    <text evidence="1">The sequence shown here is derived from an EMBL/GenBank/DDBJ whole genome shotgun (WGS) entry which is preliminary data.</text>
</comment>
<evidence type="ECO:0000313" key="1">
    <source>
        <dbReference type="EMBL" id="KHF38970.1"/>
    </source>
</evidence>
<reference evidence="1 2" key="1">
    <citation type="submission" date="2014-09" db="EMBL/GenBank/DDBJ databases">
        <title>Genome sequencing and annotation of Bacillus Okhensis strain Kh10-101T.</title>
        <authorList>
            <person name="Prakash J.S."/>
        </authorList>
    </citation>
    <scope>NUCLEOTIDE SEQUENCE [LARGE SCALE GENOMIC DNA]</scope>
    <source>
        <strain evidence="2">Kh10-101T</strain>
    </source>
</reference>
<proteinExistence type="predicted"/>
<evidence type="ECO:0008006" key="3">
    <source>
        <dbReference type="Google" id="ProtNLM"/>
    </source>
</evidence>
<protein>
    <recommendedName>
        <fullName evidence="3">Phage protein</fullName>
    </recommendedName>
</protein>
<name>A0A0B0ICF6_9BACI</name>
<gene>
    <name evidence="1" type="ORF">LQ50_18210</name>
</gene>
<dbReference type="AlphaFoldDB" id="A0A0B0ICF6"/>
<evidence type="ECO:0000313" key="2">
    <source>
        <dbReference type="Proteomes" id="UP000030832"/>
    </source>
</evidence>
<dbReference type="EMBL" id="JRJU01000026">
    <property type="protein sequence ID" value="KHF38970.1"/>
    <property type="molecule type" value="Genomic_DNA"/>
</dbReference>
<keyword evidence="2" id="KW-1185">Reference proteome</keyword>
<dbReference type="OrthoDB" id="2935631at2"/>
<sequence>MGKALNRIKSQLAQLDKENKWDDLDREGIIDQLIYEEIKAASYELDYEGVGRMVNFLIEEGEKLK</sequence>